<protein>
    <submittedName>
        <fullName evidence="1">Uncharacterized protein</fullName>
    </submittedName>
</protein>
<proteinExistence type="predicted"/>
<organism evidence="1 2">
    <name type="scientific">Fulvivirga imtechensis AK7</name>
    <dbReference type="NCBI Taxonomy" id="1237149"/>
    <lineage>
        <taxon>Bacteria</taxon>
        <taxon>Pseudomonadati</taxon>
        <taxon>Bacteroidota</taxon>
        <taxon>Cytophagia</taxon>
        <taxon>Cytophagales</taxon>
        <taxon>Fulvivirgaceae</taxon>
        <taxon>Fulvivirga</taxon>
    </lineage>
</organism>
<gene>
    <name evidence="1" type="ORF">C900_05766</name>
</gene>
<sequence>MQKENKVRISDKDKKSLPVFCYSIYFNEMISREIENKLFTYGQNSESIYGRYSATRPISKIIKMENLK</sequence>
<accession>L8JVQ0</accession>
<dbReference type="Proteomes" id="UP000011135">
    <property type="component" value="Unassembled WGS sequence"/>
</dbReference>
<name>L8JVQ0_9BACT</name>
<dbReference type="STRING" id="1237149.C900_05766"/>
<dbReference type="EMBL" id="AMZN01000009">
    <property type="protein sequence ID" value="ELR73131.1"/>
    <property type="molecule type" value="Genomic_DNA"/>
</dbReference>
<comment type="caution">
    <text evidence="1">The sequence shown here is derived from an EMBL/GenBank/DDBJ whole genome shotgun (WGS) entry which is preliminary data.</text>
</comment>
<dbReference type="AlphaFoldDB" id="L8JVQ0"/>
<evidence type="ECO:0000313" key="1">
    <source>
        <dbReference type="EMBL" id="ELR73131.1"/>
    </source>
</evidence>
<keyword evidence="2" id="KW-1185">Reference proteome</keyword>
<reference evidence="1 2" key="1">
    <citation type="submission" date="2012-12" db="EMBL/GenBank/DDBJ databases">
        <title>Genome assembly of Fulvivirga imtechensis AK7.</title>
        <authorList>
            <person name="Nupur N."/>
            <person name="Khatri I."/>
            <person name="Kumar R."/>
            <person name="Subramanian S."/>
            <person name="Pinnaka A."/>
        </authorList>
    </citation>
    <scope>NUCLEOTIDE SEQUENCE [LARGE SCALE GENOMIC DNA]</scope>
    <source>
        <strain evidence="1 2">AK7</strain>
    </source>
</reference>
<evidence type="ECO:0000313" key="2">
    <source>
        <dbReference type="Proteomes" id="UP000011135"/>
    </source>
</evidence>